<dbReference type="AlphaFoldDB" id="A0A0C2FLG4"/>
<dbReference type="OrthoDB" id="10488537at2759"/>
<proteinExistence type="predicted"/>
<gene>
    <name evidence="1" type="ORF">ANCDUO_20485</name>
</gene>
<evidence type="ECO:0000313" key="2">
    <source>
        <dbReference type="Proteomes" id="UP000054047"/>
    </source>
</evidence>
<protein>
    <submittedName>
        <fullName evidence="1">Integrin beta tail domain protein</fullName>
    </submittedName>
</protein>
<dbReference type="InterPro" id="IPR036349">
    <property type="entry name" value="Integrin_bsu_tail_dom_sf"/>
</dbReference>
<keyword evidence="1" id="KW-0401">Integrin</keyword>
<keyword evidence="2" id="KW-1185">Reference proteome</keyword>
<dbReference type="EMBL" id="KN753441">
    <property type="protein sequence ID" value="KIH49440.1"/>
    <property type="molecule type" value="Genomic_DNA"/>
</dbReference>
<dbReference type="Proteomes" id="UP000054047">
    <property type="component" value="Unassembled WGS sequence"/>
</dbReference>
<evidence type="ECO:0000313" key="1">
    <source>
        <dbReference type="EMBL" id="KIH49440.1"/>
    </source>
</evidence>
<sequence>MENAIVDSVFVHQDGLVELANAPSVRTPACPRMARSVMTCPTKCIEYKPCVMCQQWGTGPYDEERCAECPFKVIPVEELPGLLAS</sequence>
<organism evidence="1 2">
    <name type="scientific">Ancylostoma duodenale</name>
    <dbReference type="NCBI Taxonomy" id="51022"/>
    <lineage>
        <taxon>Eukaryota</taxon>
        <taxon>Metazoa</taxon>
        <taxon>Ecdysozoa</taxon>
        <taxon>Nematoda</taxon>
        <taxon>Chromadorea</taxon>
        <taxon>Rhabditida</taxon>
        <taxon>Rhabditina</taxon>
        <taxon>Rhabditomorpha</taxon>
        <taxon>Strongyloidea</taxon>
        <taxon>Ancylostomatidae</taxon>
        <taxon>Ancylostomatinae</taxon>
        <taxon>Ancylostoma</taxon>
    </lineage>
</organism>
<dbReference type="Gene3D" id="4.10.1240.30">
    <property type="match status" value="1"/>
</dbReference>
<name>A0A0C2FLG4_9BILA</name>
<reference evidence="1 2" key="1">
    <citation type="submission" date="2013-12" db="EMBL/GenBank/DDBJ databases">
        <title>Draft genome of the parsitic nematode Ancylostoma duodenale.</title>
        <authorList>
            <person name="Mitreva M."/>
        </authorList>
    </citation>
    <scope>NUCLEOTIDE SEQUENCE [LARGE SCALE GENOMIC DNA]</scope>
    <source>
        <strain evidence="1 2">Zhejiang</strain>
    </source>
</reference>
<dbReference type="GO" id="GO:0007229">
    <property type="term" value="P:integrin-mediated signaling pathway"/>
    <property type="evidence" value="ECO:0007669"/>
    <property type="project" value="UniProtKB-KW"/>
</dbReference>
<dbReference type="SUPFAM" id="SSF69687">
    <property type="entry name" value="Integrin beta tail domain"/>
    <property type="match status" value="1"/>
</dbReference>
<accession>A0A0C2FLG4</accession>